<feature type="region of interest" description="Disordered" evidence="19">
    <location>
        <begin position="527"/>
        <end position="560"/>
    </location>
</feature>
<comment type="catalytic activity">
    <reaction evidence="1 17">
        <text>ATP-dependent breakage, passage and rejoining of double-stranded DNA.</text>
        <dbReference type="EC" id="5.6.2.2"/>
    </reaction>
</comment>
<evidence type="ECO:0000256" key="1">
    <source>
        <dbReference type="ARBA" id="ARBA00000185"/>
    </source>
</evidence>
<comment type="similarity">
    <text evidence="4">Belongs to the type II topoisomerase family.</text>
</comment>
<keyword evidence="12" id="KW-1133">Transmembrane helix</keyword>
<dbReference type="GO" id="GO:0003677">
    <property type="term" value="F:DNA binding"/>
    <property type="evidence" value="ECO:0007669"/>
    <property type="project" value="UniProtKB-UniRule"/>
</dbReference>
<dbReference type="PROSITE" id="PS52040">
    <property type="entry name" value="TOPO_IIA"/>
    <property type="match status" value="1"/>
</dbReference>
<dbReference type="SUPFAM" id="SSF56719">
    <property type="entry name" value="Type II DNA topoisomerase"/>
    <property type="match status" value="1"/>
</dbReference>
<comment type="subcellular location">
    <subcellularLocation>
        <location evidence="3">Membrane</location>
        <topology evidence="3">Single-pass type II membrane protein</topology>
    </subcellularLocation>
</comment>
<dbReference type="Gene3D" id="1.10.268.10">
    <property type="entry name" value="Topoisomerase, domain 3"/>
    <property type="match status" value="1"/>
</dbReference>
<dbReference type="PRINTS" id="PR01158">
    <property type="entry name" value="TOPISMRASEII"/>
</dbReference>
<keyword evidence="16 17" id="KW-0413">Isomerase</keyword>
<evidence type="ECO:0000256" key="4">
    <source>
        <dbReference type="ARBA" id="ARBA00011080"/>
    </source>
</evidence>
<dbReference type="InterPro" id="IPR002205">
    <property type="entry name" value="Topo_IIA_dom_A"/>
</dbReference>
<dbReference type="GO" id="GO:0000819">
    <property type="term" value="P:sister chromatid segregation"/>
    <property type="evidence" value="ECO:0007669"/>
    <property type="project" value="TreeGrafter"/>
</dbReference>
<dbReference type="Gene3D" id="3.30.1360.40">
    <property type="match status" value="1"/>
</dbReference>
<keyword evidence="6" id="KW-0328">Glycosyltransferase</keyword>
<dbReference type="InterPro" id="IPR013757">
    <property type="entry name" value="Topo_IIA_A_a_sf"/>
</dbReference>
<evidence type="ECO:0000256" key="8">
    <source>
        <dbReference type="ARBA" id="ARBA00022692"/>
    </source>
</evidence>
<evidence type="ECO:0000256" key="2">
    <source>
        <dbReference type="ARBA" id="ARBA00001946"/>
    </source>
</evidence>
<feature type="non-terminal residue" evidence="21">
    <location>
        <position position="1"/>
    </location>
</feature>
<dbReference type="GO" id="GO:0016757">
    <property type="term" value="F:glycosyltransferase activity"/>
    <property type="evidence" value="ECO:0007669"/>
    <property type="project" value="UniProtKB-KW"/>
</dbReference>
<dbReference type="EMBL" id="CAJNIZ010026003">
    <property type="protein sequence ID" value="CAE7488460.1"/>
    <property type="molecule type" value="Genomic_DNA"/>
</dbReference>
<evidence type="ECO:0000256" key="5">
    <source>
        <dbReference type="ARBA" id="ARBA00012895"/>
    </source>
</evidence>
<dbReference type="Pfam" id="PF02434">
    <property type="entry name" value="Fringe"/>
    <property type="match status" value="1"/>
</dbReference>
<feature type="active site" description="O-(5'-phospho-DNA)-tyrosine intermediate" evidence="17">
    <location>
        <position position="77"/>
    </location>
</feature>
<feature type="compositionally biased region" description="Acidic residues" evidence="19">
    <location>
        <begin position="547"/>
        <end position="560"/>
    </location>
</feature>
<sequence>VLFGAFLKKLKQEVKVAQLSGFVAEKSAYHHGETSLQGTIIGMAQHFVGSNNVNLLQPSGQFGTRNQGGKDHAAARYIFTKLAPATRCMFPEEDDPVLEYQSEEGQRIEPKWYCPVIPLVLVNGADGIGVGWSTAVPNYNPRELIANVRRHLRGEPLQPMTPWYRGFRGTINAMGEDKPGRFETVGVAQRFGSTRIEVTELPVRKWTQDYKEWVLEQMQAHAGKRAMISEFREYHTENTVHFSLSMLPDKVAQAEQRGLEKTLHLKSSISTTNMHLFDASGKLKKFESPEEILQEFAKVRLDVYRKRKEYCIGKLSREVATLNDKAKFIRLVVDELTFTQFSLVTFPSHDVVVCNDMKRCGLRTKQEIEAGVEERPAASVSSPRRRLRSVIDVTDTDVDLAPGPAGPEGYGYLLKLKLWTLTEERLAELQRQLAKKGKELADLKATTLEQLWEKDLVHLEAAIDKLEAEEREEQQEAARLKKKAGYFEDDASVNRQCVLVLSDNFSQIKRIRTDKFKGVRRGGMGRSIVQAQAKRKKKTKDGPASGDDAEAEEVDAEDEEMPDAISAVGFSLLLDTLGQACHIALARVSAALSRERFAASSRPIVSGKKAAPFHSRNSHAMAALAVALLASYLWAVLGEREVQPLSEPARRTATKQVCLLQSQRDMQRIYASMDGLQDAISHRILFSIGAGLRHLPQLQACLETWASKLPQGEVQVIGVDAKDSPVEAKTVRFDAAPECPDNHNGGACKDAVGLANAYEQGVDWVVLLGTDNYVLPAHFKNALKTFDPAEPLILGIRGCGRFDCSAGGLCGGGGQIFSRAAVQQLLAGGRESFVLEQGKESRAIGGWGDVANCRVAAKRKIPIRNLVGLHAWQVKGPMHKRDLTFHYVSATAMYEMDGNVTGGRSLLAVDVYESIPETYTRDREAYVQAENMRRKLHKR</sequence>
<dbReference type="GO" id="GO:0000712">
    <property type="term" value="P:resolution of meiotic recombination intermediates"/>
    <property type="evidence" value="ECO:0007669"/>
    <property type="project" value="TreeGrafter"/>
</dbReference>
<accession>A0A812SJQ7</accession>
<protein>
    <recommendedName>
        <fullName evidence="5">DNA topoisomerase (ATP-hydrolyzing)</fullName>
        <ecNumber evidence="5">5.6.2.2</ecNumber>
    </recommendedName>
</protein>
<dbReference type="FunFam" id="3.90.199.10:FF:000002">
    <property type="entry name" value="DNA topoisomerase 2"/>
    <property type="match status" value="1"/>
</dbReference>
<evidence type="ECO:0000256" key="13">
    <source>
        <dbReference type="ARBA" id="ARBA00023029"/>
    </source>
</evidence>
<dbReference type="GO" id="GO:0005634">
    <property type="term" value="C:nucleus"/>
    <property type="evidence" value="ECO:0007669"/>
    <property type="project" value="TreeGrafter"/>
</dbReference>
<comment type="caution">
    <text evidence="21">The sequence shown here is derived from an EMBL/GenBank/DDBJ whole genome shotgun (WGS) entry which is preliminary data.</text>
</comment>
<comment type="cofactor">
    <cofactor evidence="2">
        <name>Mg(2+)</name>
        <dbReference type="ChEBI" id="CHEBI:18420"/>
    </cofactor>
</comment>
<dbReference type="PANTHER" id="PTHR10169:SF38">
    <property type="entry name" value="DNA TOPOISOMERASE 2"/>
    <property type="match status" value="1"/>
</dbReference>
<keyword evidence="22" id="KW-1185">Reference proteome</keyword>
<dbReference type="SMART" id="SM00434">
    <property type="entry name" value="TOP4c"/>
    <property type="match status" value="1"/>
</dbReference>
<keyword evidence="9" id="KW-0547">Nucleotide-binding</keyword>
<dbReference type="Proteomes" id="UP000649617">
    <property type="component" value="Unassembled WGS sequence"/>
</dbReference>
<keyword evidence="13 17" id="KW-0799">Topoisomerase</keyword>
<keyword evidence="15" id="KW-0472">Membrane</keyword>
<keyword evidence="8" id="KW-0812">Transmembrane</keyword>
<evidence type="ECO:0000313" key="21">
    <source>
        <dbReference type="EMBL" id="CAE7488460.1"/>
    </source>
</evidence>
<keyword evidence="18" id="KW-0175">Coiled coil</keyword>
<evidence type="ECO:0000256" key="16">
    <source>
        <dbReference type="ARBA" id="ARBA00023235"/>
    </source>
</evidence>
<evidence type="ECO:0000256" key="14">
    <source>
        <dbReference type="ARBA" id="ARBA00023125"/>
    </source>
</evidence>
<evidence type="ECO:0000313" key="22">
    <source>
        <dbReference type="Proteomes" id="UP000649617"/>
    </source>
</evidence>
<dbReference type="FunFam" id="3.30.1360.40:FF:000003">
    <property type="entry name" value="DNA topoisomerase 2"/>
    <property type="match status" value="1"/>
</dbReference>
<evidence type="ECO:0000256" key="18">
    <source>
        <dbReference type="SAM" id="Coils"/>
    </source>
</evidence>
<dbReference type="GO" id="GO:0003918">
    <property type="term" value="F:DNA topoisomerase type II (double strand cut, ATP-hydrolyzing) activity"/>
    <property type="evidence" value="ECO:0007669"/>
    <property type="project" value="UniProtKB-EC"/>
</dbReference>
<reference evidence="21" key="1">
    <citation type="submission" date="2021-02" db="EMBL/GenBank/DDBJ databases">
        <authorList>
            <person name="Dougan E. K."/>
            <person name="Rhodes N."/>
            <person name="Thang M."/>
            <person name="Chan C."/>
        </authorList>
    </citation>
    <scope>NUCLEOTIDE SEQUENCE</scope>
</reference>
<keyword evidence="11" id="KW-0735">Signal-anchor</keyword>
<evidence type="ECO:0000256" key="10">
    <source>
        <dbReference type="ARBA" id="ARBA00022840"/>
    </source>
</evidence>
<gene>
    <name evidence="21" type="primary">TOP2</name>
    <name evidence="21" type="ORF">SPIL2461_LOCUS12562</name>
</gene>
<organism evidence="21 22">
    <name type="scientific">Symbiodinium pilosum</name>
    <name type="common">Dinoflagellate</name>
    <dbReference type="NCBI Taxonomy" id="2952"/>
    <lineage>
        <taxon>Eukaryota</taxon>
        <taxon>Sar</taxon>
        <taxon>Alveolata</taxon>
        <taxon>Dinophyceae</taxon>
        <taxon>Suessiales</taxon>
        <taxon>Symbiodiniaceae</taxon>
        <taxon>Symbiodinium</taxon>
    </lineage>
</organism>
<dbReference type="InterPro" id="IPR013758">
    <property type="entry name" value="Topo_IIA_A/C_ab"/>
</dbReference>
<dbReference type="InterPro" id="IPR013760">
    <property type="entry name" value="Topo_IIA-like_dom_sf"/>
</dbReference>
<name>A0A812SJQ7_SYMPI</name>
<dbReference type="PANTHER" id="PTHR10169">
    <property type="entry name" value="DNA TOPOISOMERASE/GYRASE"/>
    <property type="match status" value="1"/>
</dbReference>
<evidence type="ECO:0000256" key="12">
    <source>
        <dbReference type="ARBA" id="ARBA00022989"/>
    </source>
</evidence>
<dbReference type="AlphaFoldDB" id="A0A812SJQ7"/>
<evidence type="ECO:0000256" key="7">
    <source>
        <dbReference type="ARBA" id="ARBA00022679"/>
    </source>
</evidence>
<evidence type="ECO:0000256" key="6">
    <source>
        <dbReference type="ARBA" id="ARBA00022676"/>
    </source>
</evidence>
<dbReference type="InterPro" id="IPR001154">
    <property type="entry name" value="TopoII_euk"/>
</dbReference>
<proteinExistence type="inferred from homology"/>
<feature type="domain" description="Topo IIA-type catalytic" evidence="20">
    <location>
        <begin position="1"/>
        <end position="456"/>
    </location>
</feature>
<dbReference type="Pfam" id="PF00521">
    <property type="entry name" value="DNA_topoisoIV"/>
    <property type="match status" value="1"/>
</dbReference>
<evidence type="ECO:0000256" key="9">
    <source>
        <dbReference type="ARBA" id="ARBA00022741"/>
    </source>
</evidence>
<evidence type="ECO:0000256" key="3">
    <source>
        <dbReference type="ARBA" id="ARBA00004606"/>
    </source>
</evidence>
<evidence type="ECO:0000256" key="15">
    <source>
        <dbReference type="ARBA" id="ARBA00023136"/>
    </source>
</evidence>
<keyword evidence="14 17" id="KW-0238">DNA-binding</keyword>
<dbReference type="GO" id="GO:0005524">
    <property type="term" value="F:ATP binding"/>
    <property type="evidence" value="ECO:0007669"/>
    <property type="project" value="UniProtKB-KW"/>
</dbReference>
<evidence type="ECO:0000256" key="19">
    <source>
        <dbReference type="SAM" id="MobiDB-lite"/>
    </source>
</evidence>
<evidence type="ECO:0000256" key="11">
    <source>
        <dbReference type="ARBA" id="ARBA00022968"/>
    </source>
</evidence>
<dbReference type="InterPro" id="IPR003378">
    <property type="entry name" value="Fringe-like_glycosylTrfase"/>
</dbReference>
<evidence type="ECO:0000259" key="20">
    <source>
        <dbReference type="PROSITE" id="PS52040"/>
    </source>
</evidence>
<dbReference type="EC" id="5.6.2.2" evidence="5"/>
<dbReference type="OrthoDB" id="424831at2759"/>
<dbReference type="GO" id="GO:0016020">
    <property type="term" value="C:membrane"/>
    <property type="evidence" value="ECO:0007669"/>
    <property type="project" value="UniProtKB-SubCell"/>
</dbReference>
<dbReference type="Gene3D" id="3.90.199.10">
    <property type="entry name" value="Topoisomerase II, domain 5"/>
    <property type="match status" value="1"/>
</dbReference>
<dbReference type="InterPro" id="IPR050634">
    <property type="entry name" value="DNA_Topoisomerase_II"/>
</dbReference>
<dbReference type="GO" id="GO:0006265">
    <property type="term" value="P:DNA topological change"/>
    <property type="evidence" value="ECO:0007669"/>
    <property type="project" value="UniProtKB-UniRule"/>
</dbReference>
<dbReference type="Gene3D" id="3.90.550.50">
    <property type="match status" value="1"/>
</dbReference>
<evidence type="ECO:0000256" key="17">
    <source>
        <dbReference type="PROSITE-ProRule" id="PRU01384"/>
    </source>
</evidence>
<feature type="coiled-coil region" evidence="18">
    <location>
        <begin position="426"/>
        <end position="483"/>
    </location>
</feature>
<keyword evidence="10" id="KW-0067">ATP-binding</keyword>
<keyword evidence="7" id="KW-0808">Transferase</keyword>